<dbReference type="AlphaFoldDB" id="A0A0A8YEC9"/>
<feature type="region of interest" description="Disordered" evidence="1">
    <location>
        <begin position="1"/>
        <end position="22"/>
    </location>
</feature>
<reference evidence="2" key="1">
    <citation type="submission" date="2014-09" db="EMBL/GenBank/DDBJ databases">
        <authorList>
            <person name="Magalhaes I.L.F."/>
            <person name="Oliveira U."/>
            <person name="Santos F.R."/>
            <person name="Vidigal T.H.D.A."/>
            <person name="Brescovit A.D."/>
            <person name="Santos A.J."/>
        </authorList>
    </citation>
    <scope>NUCLEOTIDE SEQUENCE</scope>
    <source>
        <tissue evidence="2">Shoot tissue taken approximately 20 cm above the soil surface</tissue>
    </source>
</reference>
<accession>A0A0A8YEC9</accession>
<sequence>MKHKKVPDAQAPNGFRQRNPRRCSNPVLEECSNLVRVVQRTAEGCFAAVAAMASGGDEDELPSYIQLDQVTYGVKREAFGPIYLVT</sequence>
<name>A0A0A8YEC9_ARUDO</name>
<evidence type="ECO:0000313" key="2">
    <source>
        <dbReference type="EMBL" id="JAD24436.1"/>
    </source>
</evidence>
<evidence type="ECO:0000256" key="1">
    <source>
        <dbReference type="SAM" id="MobiDB-lite"/>
    </source>
</evidence>
<dbReference type="EMBL" id="GBRH01273459">
    <property type="protein sequence ID" value="JAD24436.1"/>
    <property type="molecule type" value="Transcribed_RNA"/>
</dbReference>
<protein>
    <submittedName>
        <fullName evidence="2">Uncharacterized protein</fullName>
    </submittedName>
</protein>
<proteinExistence type="predicted"/>
<reference evidence="2" key="2">
    <citation type="journal article" date="2015" name="Data Brief">
        <title>Shoot transcriptome of the giant reed, Arundo donax.</title>
        <authorList>
            <person name="Barrero R.A."/>
            <person name="Guerrero F.D."/>
            <person name="Moolhuijzen P."/>
            <person name="Goolsby J.A."/>
            <person name="Tidwell J."/>
            <person name="Bellgard S.E."/>
            <person name="Bellgard M.I."/>
        </authorList>
    </citation>
    <scope>NUCLEOTIDE SEQUENCE</scope>
    <source>
        <tissue evidence="2">Shoot tissue taken approximately 20 cm above the soil surface</tissue>
    </source>
</reference>
<organism evidence="2">
    <name type="scientific">Arundo donax</name>
    <name type="common">Giant reed</name>
    <name type="synonym">Donax arundinaceus</name>
    <dbReference type="NCBI Taxonomy" id="35708"/>
    <lineage>
        <taxon>Eukaryota</taxon>
        <taxon>Viridiplantae</taxon>
        <taxon>Streptophyta</taxon>
        <taxon>Embryophyta</taxon>
        <taxon>Tracheophyta</taxon>
        <taxon>Spermatophyta</taxon>
        <taxon>Magnoliopsida</taxon>
        <taxon>Liliopsida</taxon>
        <taxon>Poales</taxon>
        <taxon>Poaceae</taxon>
        <taxon>PACMAD clade</taxon>
        <taxon>Arundinoideae</taxon>
        <taxon>Arundineae</taxon>
        <taxon>Arundo</taxon>
    </lineage>
</organism>